<evidence type="ECO:0000313" key="2">
    <source>
        <dbReference type="EMBL" id="CAA7270080.1"/>
    </source>
</evidence>
<sequence>MNRPPPLLNPEIELRMTDRGLSVCTEMEHDSAYLDTIEVWPGRVNIMLRADVDCLAEHLDQNTPGEEAEPLRIIFVEDEAYGDSSYLMKDASRGLNKTARWLHQRFGISLAFFQHLTPNSGYRVTGNGCFTRYNATGEAISIDGFYSNSGGLSLFPAHIWFSHSVLERNTSTYVIYNSSPTAKQLIFRCAETQGCALLRPFAIDAFMQEDYLEKRTARLSELRPQLVYYENELTFSKFTPDQNSRSVEELHNLSQHLHVARDNFIDLKKKLHFFLDMRERYLELSRPHFTVPRQDLTSVADSWTLIGSRGDHGLRWAANYTERTSIRINLCFNLATQADSRTNLDIARSTGRISFSAQRDSSSMITIAAVTMFFLPGSFVSALFSMVFFNSESKEDGQLRLTVAPQWWLFPAIAIPLTILVFIVWVVWRKRRNSVAAFENITNSWDV</sequence>
<dbReference type="Proteomes" id="UP000467700">
    <property type="component" value="Unassembled WGS sequence"/>
</dbReference>
<keyword evidence="1" id="KW-1133">Transmembrane helix</keyword>
<organism evidence="2 3">
    <name type="scientific">Cyclocybe aegerita</name>
    <name type="common">Black poplar mushroom</name>
    <name type="synonym">Agrocybe aegerita</name>
    <dbReference type="NCBI Taxonomy" id="1973307"/>
    <lineage>
        <taxon>Eukaryota</taxon>
        <taxon>Fungi</taxon>
        <taxon>Dikarya</taxon>
        <taxon>Basidiomycota</taxon>
        <taxon>Agaricomycotina</taxon>
        <taxon>Agaricomycetes</taxon>
        <taxon>Agaricomycetidae</taxon>
        <taxon>Agaricales</taxon>
        <taxon>Agaricineae</taxon>
        <taxon>Bolbitiaceae</taxon>
        <taxon>Cyclocybe</taxon>
    </lineage>
</organism>
<dbReference type="OrthoDB" id="2866354at2759"/>
<name>A0A8S0WI50_CYCAE</name>
<evidence type="ECO:0000256" key="1">
    <source>
        <dbReference type="SAM" id="Phobius"/>
    </source>
</evidence>
<keyword evidence="3" id="KW-1185">Reference proteome</keyword>
<dbReference type="AlphaFoldDB" id="A0A8S0WI50"/>
<accession>A0A8S0WI50</accession>
<dbReference type="EMBL" id="CACVBS010000085">
    <property type="protein sequence ID" value="CAA7270080.1"/>
    <property type="molecule type" value="Genomic_DNA"/>
</dbReference>
<protein>
    <submittedName>
        <fullName evidence="2">Uncharacterized protein</fullName>
    </submittedName>
</protein>
<reference evidence="2 3" key="1">
    <citation type="submission" date="2020-01" db="EMBL/GenBank/DDBJ databases">
        <authorList>
            <person name="Gupta K D."/>
        </authorList>
    </citation>
    <scope>NUCLEOTIDE SEQUENCE [LARGE SCALE GENOMIC DNA]</scope>
</reference>
<feature type="transmembrane region" description="Helical" evidence="1">
    <location>
        <begin position="408"/>
        <end position="428"/>
    </location>
</feature>
<feature type="transmembrane region" description="Helical" evidence="1">
    <location>
        <begin position="364"/>
        <end position="388"/>
    </location>
</feature>
<comment type="caution">
    <text evidence="2">The sequence shown here is derived from an EMBL/GenBank/DDBJ whole genome shotgun (WGS) entry which is preliminary data.</text>
</comment>
<gene>
    <name evidence="2" type="ORF">AAE3_LOCUS12361</name>
</gene>
<keyword evidence="1" id="KW-0812">Transmembrane</keyword>
<evidence type="ECO:0000313" key="3">
    <source>
        <dbReference type="Proteomes" id="UP000467700"/>
    </source>
</evidence>
<dbReference type="Gene3D" id="1.20.58.340">
    <property type="entry name" value="Magnesium transport protein CorA, transmembrane region"/>
    <property type="match status" value="1"/>
</dbReference>
<proteinExistence type="predicted"/>
<keyword evidence="1" id="KW-0472">Membrane</keyword>